<reference evidence="2 3" key="1">
    <citation type="submission" date="2019-04" db="EMBL/GenBank/DDBJ databases">
        <title>Friends and foes A comparative genomics study of 23 Aspergillus species from section Flavi.</title>
        <authorList>
            <consortium name="DOE Joint Genome Institute"/>
            <person name="Kjaerbolling I."/>
            <person name="Vesth T."/>
            <person name="Frisvad J.C."/>
            <person name="Nybo J.L."/>
            <person name="Theobald S."/>
            <person name="Kildgaard S."/>
            <person name="Isbrandt T."/>
            <person name="Kuo A."/>
            <person name="Sato A."/>
            <person name="Lyhne E.K."/>
            <person name="Kogle M.E."/>
            <person name="Wiebenga A."/>
            <person name="Kun R.S."/>
            <person name="Lubbers R.J."/>
            <person name="Makela M.R."/>
            <person name="Barry K."/>
            <person name="Chovatia M."/>
            <person name="Clum A."/>
            <person name="Daum C."/>
            <person name="Haridas S."/>
            <person name="He G."/>
            <person name="LaButti K."/>
            <person name="Lipzen A."/>
            <person name="Mondo S."/>
            <person name="Riley R."/>
            <person name="Salamov A."/>
            <person name="Simmons B.A."/>
            <person name="Magnuson J.K."/>
            <person name="Henrissat B."/>
            <person name="Mortensen U.H."/>
            <person name="Larsen T.O."/>
            <person name="Devries R.P."/>
            <person name="Grigoriev I.V."/>
            <person name="Machida M."/>
            <person name="Baker S.E."/>
            <person name="Andersen M.R."/>
        </authorList>
    </citation>
    <scope>NUCLEOTIDE SEQUENCE [LARGE SCALE GENOMIC DNA]</scope>
    <source>
        <strain evidence="2 3">IBT 18842</strain>
    </source>
</reference>
<dbReference type="Proteomes" id="UP000325780">
    <property type="component" value="Unassembled WGS sequence"/>
</dbReference>
<proteinExistence type="predicted"/>
<accession>A0A5N6TN92</accession>
<protein>
    <submittedName>
        <fullName evidence="2">Uncharacterized protein</fullName>
    </submittedName>
</protein>
<evidence type="ECO:0000313" key="2">
    <source>
        <dbReference type="EMBL" id="KAE8147757.1"/>
    </source>
</evidence>
<evidence type="ECO:0000313" key="3">
    <source>
        <dbReference type="Proteomes" id="UP000325780"/>
    </source>
</evidence>
<keyword evidence="1" id="KW-0812">Transmembrane</keyword>
<gene>
    <name evidence="2" type="ORF">BDV25DRAFT_159692</name>
</gene>
<evidence type="ECO:0000256" key="1">
    <source>
        <dbReference type="SAM" id="Phobius"/>
    </source>
</evidence>
<sequence length="58" mass="6769">MSTFILVLLVPYVTQHYQLADGLSLIVAFYTTLFTLSFFLSFYFSFILSIRTEVLYTL</sequence>
<keyword evidence="1" id="KW-0472">Membrane</keyword>
<keyword evidence="1" id="KW-1133">Transmembrane helix</keyword>
<keyword evidence="3" id="KW-1185">Reference proteome</keyword>
<dbReference type="EMBL" id="ML742192">
    <property type="protein sequence ID" value="KAE8147757.1"/>
    <property type="molecule type" value="Genomic_DNA"/>
</dbReference>
<dbReference type="AlphaFoldDB" id="A0A5N6TN92"/>
<organism evidence="2 3">
    <name type="scientific">Aspergillus avenaceus</name>
    <dbReference type="NCBI Taxonomy" id="36643"/>
    <lineage>
        <taxon>Eukaryota</taxon>
        <taxon>Fungi</taxon>
        <taxon>Dikarya</taxon>
        <taxon>Ascomycota</taxon>
        <taxon>Pezizomycotina</taxon>
        <taxon>Eurotiomycetes</taxon>
        <taxon>Eurotiomycetidae</taxon>
        <taxon>Eurotiales</taxon>
        <taxon>Aspergillaceae</taxon>
        <taxon>Aspergillus</taxon>
        <taxon>Aspergillus subgen. Circumdati</taxon>
    </lineage>
</organism>
<feature type="transmembrane region" description="Helical" evidence="1">
    <location>
        <begin position="25"/>
        <end position="48"/>
    </location>
</feature>
<name>A0A5N6TN92_ASPAV</name>